<dbReference type="GO" id="GO:0005261">
    <property type="term" value="F:monoatomic cation channel activity"/>
    <property type="evidence" value="ECO:0007669"/>
    <property type="project" value="TreeGrafter"/>
</dbReference>
<keyword evidence="9" id="KW-1185">Reference proteome</keyword>
<dbReference type="InterPro" id="IPR026444">
    <property type="entry name" value="Secre_tail"/>
</dbReference>
<feature type="domain" description="PKD" evidence="7">
    <location>
        <begin position="449"/>
        <end position="504"/>
    </location>
</feature>
<evidence type="ECO:0000256" key="2">
    <source>
        <dbReference type="ARBA" id="ARBA00022692"/>
    </source>
</evidence>
<dbReference type="SUPFAM" id="SSF49299">
    <property type="entry name" value="PKD domain"/>
    <property type="match status" value="7"/>
</dbReference>
<proteinExistence type="predicted"/>
<sequence length="1193" mass="129663">MQIFRYIGFLSIVIYCVFDSFAQCPQPSFTVPDTICIGESLAITNTSSGADRYEWDFCSGDLEEQPALKTVTTLASALTPTDITTISDGANWYGFVSSRDNNKIFRLDFGNSLSNTPSFTDLGNPGNLLSKPEQMKVVKVGADWIAMIVNLNNYTDDFSVVQINFGNSLTNIPTATRITALDSYIANPRGIDIVNDNGNFIVFIANTLNNVVTIANFGNSLLNTLSSGDIKNVILPGAITGLNVMGISIIKNCDQWYGLAASFNNRIYKLSFGSALFSIPSITEITTTQSLMLSPVKVAFKQEGGNMYAFVMHVNGKVIALNFGEDMQNSAPAISNNFSMISDVVGMELVNSLSDHYLFTVDFASNQIYRFDFPNPCAVNTAIAIEQQPVHIVYNSSGSKKIELKAFNSNNVKAFTKTIYVRPPVTAGFTVNNTCLGTTTNFNADVSPTGNRIVSYAWDFGDGNTASGKNAAFAFSSEGIFPVTLTITDACGKMSDITKQVTITKRNTADFNGPSISCSNESVLFEDASTSAGDVIKKWQWDFGDGQTSTQQNPEHLFTEAGNFTVSLSITGASGCTETVTKSIIIKAGAFVDFMVENACLGNTTSFLNLTTFSPGTSELSREWNFGDNTTSTDLHPTHNYAATGTYTVTLTVLNNLNCTITKTKVITIRKKPVTDFSYALACSGEAVNFLDGSISTDGSIKTWSWDFGDIESGTNNYSAAQQGSHIFAKAGTYKVKLKIETIYGCVDSLTKDITIIPSPQSAFAMQVNCTSKEVTFTDQSTFDSTHPITNWYWDFGDNTTSQEQHPIHTYSSAGDYTITLITTASSRCTNLFSKVIHINDQPIADFSFPDIICINNQIRFTDKSTSAMDAITGWQWDFGSYGNSSEQHPQVVFTSAQLAILPVMLTVTTSTGCSASVTKNISLSQPAQVSFSFESVAASAPLSLNFYSTASNATVLSWNFGDGNLSNQPHPQHTYESGGIYNVSLTAVNADGCSTIVQQEISVSSISANVELKLETVTIVKTGTATELQIRLVNSSPYILRELDLATLIDEKNTFIYLWQGELLPGKMLVYNYAIPENINSNLASACVTAVSQSLDKTSNRQCSSIESIFTILMPYPNPVASEMYIPFMLPAKGEVEISIIDILGRLQTRNIYTLEAGFHQIQINKGNLAAGVYLIQYDFAGQKQIKSIVVN</sequence>
<dbReference type="PANTHER" id="PTHR46730">
    <property type="entry name" value="POLYCYSTIN-1"/>
    <property type="match status" value="1"/>
</dbReference>
<dbReference type="PROSITE" id="PS50093">
    <property type="entry name" value="PKD"/>
    <property type="match status" value="6"/>
</dbReference>
<evidence type="ECO:0000313" key="9">
    <source>
        <dbReference type="Proteomes" id="UP000480178"/>
    </source>
</evidence>
<feature type="domain" description="PKD" evidence="7">
    <location>
        <begin position="506"/>
        <end position="586"/>
    </location>
</feature>
<dbReference type="GO" id="GO:0006816">
    <property type="term" value="P:calcium ion transport"/>
    <property type="evidence" value="ECO:0007669"/>
    <property type="project" value="TreeGrafter"/>
</dbReference>
<comment type="subcellular location">
    <subcellularLocation>
        <location evidence="1">Membrane</location>
        <topology evidence="1">Multi-pass membrane protein</topology>
    </subcellularLocation>
</comment>
<keyword evidence="5" id="KW-0472">Membrane</keyword>
<dbReference type="NCBIfam" id="TIGR04183">
    <property type="entry name" value="Por_Secre_tail"/>
    <property type="match status" value="1"/>
</dbReference>
<feature type="domain" description="PKD" evidence="7">
    <location>
        <begin position="926"/>
        <end position="1011"/>
    </location>
</feature>
<dbReference type="SMART" id="SM00089">
    <property type="entry name" value="PKD"/>
    <property type="match status" value="8"/>
</dbReference>
<dbReference type="AlphaFoldDB" id="A0A6C0GR20"/>
<feature type="signal peptide" evidence="6">
    <location>
        <begin position="1"/>
        <end position="22"/>
    </location>
</feature>
<dbReference type="CDD" id="cd00146">
    <property type="entry name" value="PKD"/>
    <property type="match status" value="7"/>
</dbReference>
<dbReference type="KEGG" id="rhoz:GXP67_29735"/>
<dbReference type="EMBL" id="CP048222">
    <property type="protein sequence ID" value="QHT70535.1"/>
    <property type="molecule type" value="Genomic_DNA"/>
</dbReference>
<reference evidence="8 9" key="1">
    <citation type="submission" date="2020-01" db="EMBL/GenBank/DDBJ databases">
        <authorList>
            <person name="Kim M.K."/>
        </authorList>
    </citation>
    <scope>NUCLEOTIDE SEQUENCE [LARGE SCALE GENOMIC DNA]</scope>
    <source>
        <strain evidence="8 9">172606-1</strain>
    </source>
</reference>
<organism evidence="8 9">
    <name type="scientific">Rhodocytophaga rosea</name>
    <dbReference type="NCBI Taxonomy" id="2704465"/>
    <lineage>
        <taxon>Bacteria</taxon>
        <taxon>Pseudomonadati</taxon>
        <taxon>Bacteroidota</taxon>
        <taxon>Cytophagia</taxon>
        <taxon>Cytophagales</taxon>
        <taxon>Rhodocytophagaceae</taxon>
        <taxon>Rhodocytophaga</taxon>
    </lineage>
</organism>
<evidence type="ECO:0000256" key="3">
    <source>
        <dbReference type="ARBA" id="ARBA00022737"/>
    </source>
</evidence>
<evidence type="ECO:0000256" key="5">
    <source>
        <dbReference type="ARBA" id="ARBA00023136"/>
    </source>
</evidence>
<dbReference type="InterPro" id="IPR035986">
    <property type="entry name" value="PKD_dom_sf"/>
</dbReference>
<evidence type="ECO:0000256" key="4">
    <source>
        <dbReference type="ARBA" id="ARBA00022989"/>
    </source>
</evidence>
<dbReference type="PANTHER" id="PTHR46730:SF1">
    <property type="entry name" value="PLAT DOMAIN-CONTAINING PROTEIN"/>
    <property type="match status" value="1"/>
</dbReference>
<evidence type="ECO:0000256" key="6">
    <source>
        <dbReference type="SAM" id="SignalP"/>
    </source>
</evidence>
<evidence type="ECO:0000259" key="7">
    <source>
        <dbReference type="PROSITE" id="PS50093"/>
    </source>
</evidence>
<dbReference type="Pfam" id="PF18911">
    <property type="entry name" value="PKD_4"/>
    <property type="match status" value="7"/>
</dbReference>
<feature type="domain" description="PKD" evidence="7">
    <location>
        <begin position="774"/>
        <end position="824"/>
    </location>
</feature>
<feature type="domain" description="PKD" evidence="7">
    <location>
        <begin position="699"/>
        <end position="756"/>
    </location>
</feature>
<keyword evidence="4" id="KW-1133">Transmembrane helix</keyword>
<gene>
    <name evidence="8" type="ORF">GXP67_29735</name>
</gene>
<keyword evidence="3" id="KW-0677">Repeat</keyword>
<keyword evidence="2" id="KW-0812">Transmembrane</keyword>
<dbReference type="Pfam" id="PF18962">
    <property type="entry name" value="Por_Secre_tail"/>
    <property type="match status" value="1"/>
</dbReference>
<feature type="chain" id="PRO_5025425169" evidence="6">
    <location>
        <begin position="23"/>
        <end position="1193"/>
    </location>
</feature>
<dbReference type="Proteomes" id="UP000480178">
    <property type="component" value="Chromosome"/>
</dbReference>
<accession>A0A6C0GR20</accession>
<dbReference type="GO" id="GO:0005886">
    <property type="term" value="C:plasma membrane"/>
    <property type="evidence" value="ECO:0007669"/>
    <property type="project" value="TreeGrafter"/>
</dbReference>
<dbReference type="InterPro" id="IPR000601">
    <property type="entry name" value="PKD_dom"/>
</dbReference>
<protein>
    <submittedName>
        <fullName evidence="8">PKD domain-containing protein</fullName>
    </submittedName>
</protein>
<feature type="domain" description="PKD" evidence="7">
    <location>
        <begin position="604"/>
        <end position="669"/>
    </location>
</feature>
<dbReference type="InterPro" id="IPR013783">
    <property type="entry name" value="Ig-like_fold"/>
</dbReference>
<dbReference type="RefSeq" id="WP_162446512.1">
    <property type="nucleotide sequence ID" value="NZ_CP048222.1"/>
</dbReference>
<dbReference type="InterPro" id="IPR022409">
    <property type="entry name" value="PKD/Chitinase_dom"/>
</dbReference>
<evidence type="ECO:0000256" key="1">
    <source>
        <dbReference type="ARBA" id="ARBA00004141"/>
    </source>
</evidence>
<name>A0A6C0GR20_9BACT</name>
<dbReference type="Gene3D" id="2.60.40.10">
    <property type="entry name" value="Immunoglobulins"/>
    <property type="match status" value="7"/>
</dbReference>
<evidence type="ECO:0000313" key="8">
    <source>
        <dbReference type="EMBL" id="QHT70535.1"/>
    </source>
</evidence>
<dbReference type="SUPFAM" id="SSF50956">
    <property type="entry name" value="Thermostable phytase (3-phytase)"/>
    <property type="match status" value="1"/>
</dbReference>
<keyword evidence="6" id="KW-0732">Signal</keyword>